<evidence type="ECO:0000313" key="9">
    <source>
        <dbReference type="EMBL" id="HGU40176.1"/>
    </source>
</evidence>
<evidence type="ECO:0000256" key="2">
    <source>
        <dbReference type="ARBA" id="ARBA00022801"/>
    </source>
</evidence>
<dbReference type="CDD" id="cd14752">
    <property type="entry name" value="GH31_N"/>
    <property type="match status" value="1"/>
</dbReference>
<comment type="similarity">
    <text evidence="1 4">Belongs to the glycosyl hydrolase 31 family.</text>
</comment>
<dbReference type="EMBL" id="DSZY01000014">
    <property type="protein sequence ID" value="HGU40176.1"/>
    <property type="molecule type" value="Genomic_DNA"/>
</dbReference>
<dbReference type="SUPFAM" id="SSF51011">
    <property type="entry name" value="Glycosyl hydrolase domain"/>
    <property type="match status" value="1"/>
</dbReference>
<dbReference type="InterPro" id="IPR030458">
    <property type="entry name" value="Glyco_hydro_31_AS"/>
</dbReference>
<dbReference type="Pfam" id="PF01055">
    <property type="entry name" value="Glyco_hydro_31_2nd"/>
    <property type="match status" value="1"/>
</dbReference>
<dbReference type="PANTHER" id="PTHR22762">
    <property type="entry name" value="ALPHA-GLUCOSIDASE"/>
    <property type="match status" value="1"/>
</dbReference>
<dbReference type="PROSITE" id="PS00129">
    <property type="entry name" value="GLYCOSYL_HYDROL_F31_1"/>
    <property type="match status" value="1"/>
</dbReference>
<comment type="caution">
    <text evidence="9">The sequence shown here is derived from an EMBL/GenBank/DDBJ whole genome shotgun (WGS) entry which is preliminary data.</text>
</comment>
<name>A0A7C4RVI8_9BACT</name>
<accession>A0A7C4RVI8</accession>
<evidence type="ECO:0000259" key="5">
    <source>
        <dbReference type="Pfam" id="PF01055"/>
    </source>
</evidence>
<gene>
    <name evidence="9" type="ORF">ENT77_03150</name>
</gene>
<dbReference type="GO" id="GO:0005975">
    <property type="term" value="P:carbohydrate metabolic process"/>
    <property type="evidence" value="ECO:0007669"/>
    <property type="project" value="InterPro"/>
</dbReference>
<dbReference type="Pfam" id="PF13802">
    <property type="entry name" value="Gal_mutarotas_2"/>
    <property type="match status" value="1"/>
</dbReference>
<dbReference type="Gene3D" id="2.60.40.1760">
    <property type="entry name" value="glycosyl hydrolase (family 31)"/>
    <property type="match status" value="1"/>
</dbReference>
<dbReference type="PANTHER" id="PTHR22762:SF166">
    <property type="entry name" value="ALPHA-GLUCOSIDASE"/>
    <property type="match status" value="1"/>
</dbReference>
<dbReference type="Gene3D" id="3.20.20.80">
    <property type="entry name" value="Glycosidases"/>
    <property type="match status" value="1"/>
</dbReference>
<dbReference type="InterPro" id="IPR025887">
    <property type="entry name" value="Glyco_hydro_31_N_dom"/>
</dbReference>
<evidence type="ECO:0000259" key="8">
    <source>
        <dbReference type="Pfam" id="PF21365"/>
    </source>
</evidence>
<feature type="domain" description="Glycosyl hydrolase family 31 C-terminal" evidence="8">
    <location>
        <begin position="540"/>
        <end position="595"/>
    </location>
</feature>
<dbReference type="InterPro" id="IPR048395">
    <property type="entry name" value="Glyco_hydro_31_C"/>
</dbReference>
<dbReference type="Gene3D" id="2.60.40.1180">
    <property type="entry name" value="Golgi alpha-mannosidase II"/>
    <property type="match status" value="2"/>
</dbReference>
<keyword evidence="2 4" id="KW-0378">Hydrolase</keyword>
<feature type="domain" description="Glycoside hydrolase family 31 N-terminal" evidence="6">
    <location>
        <begin position="66"/>
        <end position="134"/>
    </location>
</feature>
<dbReference type="InterPro" id="IPR011013">
    <property type="entry name" value="Gal_mutarotase_sf_dom"/>
</dbReference>
<dbReference type="CDD" id="cd06604">
    <property type="entry name" value="GH31_glucosidase_II_MalA"/>
    <property type="match status" value="1"/>
</dbReference>
<evidence type="ECO:0000256" key="4">
    <source>
        <dbReference type="RuleBase" id="RU361185"/>
    </source>
</evidence>
<dbReference type="InterPro" id="IPR013780">
    <property type="entry name" value="Glyco_hydro_b"/>
</dbReference>
<dbReference type="AlphaFoldDB" id="A0A7C4RVI8"/>
<evidence type="ECO:0000259" key="7">
    <source>
        <dbReference type="Pfam" id="PF17137"/>
    </source>
</evidence>
<dbReference type="GO" id="GO:0030246">
    <property type="term" value="F:carbohydrate binding"/>
    <property type="evidence" value="ECO:0007669"/>
    <property type="project" value="InterPro"/>
</dbReference>
<dbReference type="SUPFAM" id="SSF51445">
    <property type="entry name" value="(Trans)glycosidases"/>
    <property type="match status" value="1"/>
</dbReference>
<dbReference type="Pfam" id="PF21365">
    <property type="entry name" value="Glyco_hydro_31_3rd"/>
    <property type="match status" value="1"/>
</dbReference>
<protein>
    <submittedName>
        <fullName evidence="9">DUF5110 domain-containing protein</fullName>
    </submittedName>
</protein>
<evidence type="ECO:0000256" key="1">
    <source>
        <dbReference type="ARBA" id="ARBA00007806"/>
    </source>
</evidence>
<dbReference type="InterPro" id="IPR033403">
    <property type="entry name" value="DUF5110"/>
</dbReference>
<evidence type="ECO:0000256" key="3">
    <source>
        <dbReference type="ARBA" id="ARBA00023295"/>
    </source>
</evidence>
<keyword evidence="3 4" id="KW-0326">Glycosidase</keyword>
<sequence length="726" mass="84562">MIYKVVYGTPDVESEATEKNVRTNLLKSEELSKISPLATFFESEELTRTTQEGKPLLVLKRKHRIDGFFYGFGDKVGALDRKGRHYVFWNTDNFTHHPSADPLYKSIPFYVFSSVDAKHWYGCFTDYPGWIEIDLDSNGNRELVFKLLGGGFTQYIITGRNVKEIIRQYLNLTGRNIAFPVWAFGYQQSRWSYFTEDEVLNVARNFRERGIPCDVIYLDIDYMDNYKVFTWNPNGFKNYKKTIEKLHQEGFKVVAILDPGVKVEEGYIIFEEGKNKYFLKDARKPEQDFEGAVWPGRVRFPDFREPEVRKWWASHVRDFLADGIDGFWNDMNEISIFATERDLAEARELLKKLKLEDGIKVAETLGSIGEIGRRGHGDDIQHLDGTPHWKVKNVYGYNMQRAVAEMLENEERRPFLISRSAYAGIQKYGGVWTGDNHSWWEHILQEIVRLNSLSLCGIFYSGCDVGGFGGDVNAELLVRFMQFGAFTPMFRNHSAIGTRRQEPWQFNTETEKLLKDTIKLRYELLPYIYTQYMLGVLKNIPLMRPMFYDFSSAEALRIEDQYMFGDSLLIAPVFRPNTLKRLVWFPKSARHLTLGTIVRKGWRVIDTPIEHPVAFQLSNTAIPTTEPNDYVDMKKIERITWKVFLRSKAVGYLYEDDGISTGYKQGAYNLKKVVVVKDRIEIKDVHNGYNVPTREWMFDIITEKRERKIVRVVINDGNDVTIPLEW</sequence>
<organism evidence="9">
    <name type="scientific">Fervidobacterium thailandense</name>
    <dbReference type="NCBI Taxonomy" id="1008305"/>
    <lineage>
        <taxon>Bacteria</taxon>
        <taxon>Thermotogati</taxon>
        <taxon>Thermotogota</taxon>
        <taxon>Thermotogae</taxon>
        <taxon>Thermotogales</taxon>
        <taxon>Fervidobacteriaceae</taxon>
        <taxon>Fervidobacterium</taxon>
    </lineage>
</organism>
<feature type="domain" description="Glycoside hydrolase family 31 TIM barrel" evidence="5">
    <location>
        <begin position="179"/>
        <end position="531"/>
    </location>
</feature>
<feature type="domain" description="DUF5110" evidence="7">
    <location>
        <begin position="639"/>
        <end position="701"/>
    </location>
</feature>
<dbReference type="Pfam" id="PF17137">
    <property type="entry name" value="DUF5110"/>
    <property type="match status" value="1"/>
</dbReference>
<dbReference type="InterPro" id="IPR017853">
    <property type="entry name" value="GH"/>
</dbReference>
<dbReference type="SUPFAM" id="SSF74650">
    <property type="entry name" value="Galactose mutarotase-like"/>
    <property type="match status" value="1"/>
</dbReference>
<proteinExistence type="inferred from homology"/>
<reference evidence="9" key="1">
    <citation type="journal article" date="2020" name="mSystems">
        <title>Genome- and Community-Level Interaction Insights into Carbon Utilization and Element Cycling Functions of Hydrothermarchaeota in Hydrothermal Sediment.</title>
        <authorList>
            <person name="Zhou Z."/>
            <person name="Liu Y."/>
            <person name="Xu W."/>
            <person name="Pan J."/>
            <person name="Luo Z.H."/>
            <person name="Li M."/>
        </authorList>
    </citation>
    <scope>NUCLEOTIDE SEQUENCE [LARGE SCALE GENOMIC DNA]</scope>
    <source>
        <strain evidence="9">SpSt-609</strain>
    </source>
</reference>
<dbReference type="GO" id="GO:0004553">
    <property type="term" value="F:hydrolase activity, hydrolyzing O-glycosyl compounds"/>
    <property type="evidence" value="ECO:0007669"/>
    <property type="project" value="InterPro"/>
</dbReference>
<dbReference type="InterPro" id="IPR000322">
    <property type="entry name" value="Glyco_hydro_31_TIM"/>
</dbReference>
<evidence type="ECO:0000259" key="6">
    <source>
        <dbReference type="Pfam" id="PF13802"/>
    </source>
</evidence>